<proteinExistence type="inferred from homology"/>
<dbReference type="OrthoDB" id="652632at2759"/>
<name>A0A2K3DMY7_CHLRE</name>
<dbReference type="FunCoup" id="A0A2K3DMY7">
    <property type="interactions" value="1532"/>
</dbReference>
<dbReference type="InParanoid" id="A0A2K3DMY7"/>
<keyword evidence="4" id="KW-0158">Chromosome</keyword>
<dbReference type="InterPro" id="IPR009072">
    <property type="entry name" value="Histone-fold"/>
</dbReference>
<keyword evidence="5" id="KW-0238">DNA-binding</keyword>
<dbReference type="FunFam" id="1.10.20.10:FF:000078">
    <property type="entry name" value="Histone H3"/>
    <property type="match status" value="1"/>
</dbReference>
<dbReference type="SUPFAM" id="SSF47113">
    <property type="entry name" value="Histone-fold"/>
    <property type="match status" value="1"/>
</dbReference>
<evidence type="ECO:0000256" key="7">
    <source>
        <dbReference type="ARBA" id="ARBA00023269"/>
    </source>
</evidence>
<dbReference type="InterPro" id="IPR000164">
    <property type="entry name" value="Histone_H3/CENP-A"/>
</dbReference>
<dbReference type="Proteomes" id="UP000006906">
    <property type="component" value="Chromosome 6"/>
</dbReference>
<evidence type="ECO:0000256" key="4">
    <source>
        <dbReference type="ARBA" id="ARBA00022454"/>
    </source>
</evidence>
<organism evidence="10 11">
    <name type="scientific">Chlamydomonas reinhardtii</name>
    <name type="common">Chlamydomonas smithii</name>
    <dbReference type="NCBI Taxonomy" id="3055"/>
    <lineage>
        <taxon>Eukaryota</taxon>
        <taxon>Viridiplantae</taxon>
        <taxon>Chlorophyta</taxon>
        <taxon>core chlorophytes</taxon>
        <taxon>Chlorophyceae</taxon>
        <taxon>CS clade</taxon>
        <taxon>Chlamydomonadales</taxon>
        <taxon>Chlamydomonadaceae</taxon>
        <taxon>Chlamydomonas</taxon>
    </lineage>
</organism>
<evidence type="ECO:0000259" key="9">
    <source>
        <dbReference type="Pfam" id="PF00125"/>
    </source>
</evidence>
<dbReference type="SMART" id="SM00428">
    <property type="entry name" value="H3"/>
    <property type="match status" value="1"/>
</dbReference>
<dbReference type="PROSITE" id="PS00959">
    <property type="entry name" value="HISTONE_H3_2"/>
    <property type="match status" value="1"/>
</dbReference>
<evidence type="ECO:0000256" key="5">
    <source>
        <dbReference type="ARBA" id="ARBA00023125"/>
    </source>
</evidence>
<dbReference type="Gramene" id="PNW81893">
    <property type="protein sequence ID" value="PNW81893"/>
    <property type="gene ID" value="CHLRE_06g265000v5"/>
</dbReference>
<dbReference type="PRINTS" id="PR00622">
    <property type="entry name" value="HISTONEH3"/>
</dbReference>
<comment type="subcellular location">
    <subcellularLocation>
        <location evidence="2">Chromosome</location>
    </subcellularLocation>
    <subcellularLocation>
        <location evidence="1">Nucleus</location>
    </subcellularLocation>
</comment>
<dbReference type="GO" id="GO:0046982">
    <property type="term" value="F:protein heterodimerization activity"/>
    <property type="evidence" value="ECO:0007669"/>
    <property type="project" value="InterPro"/>
</dbReference>
<protein>
    <recommendedName>
        <fullName evidence="9">Core Histone H2A/H2B/H3 domain-containing protein</fullName>
    </recommendedName>
</protein>
<dbReference type="GO" id="GO:0003677">
    <property type="term" value="F:DNA binding"/>
    <property type="evidence" value="ECO:0007669"/>
    <property type="project" value="UniProtKB-KW"/>
</dbReference>
<keyword evidence="6" id="KW-0539">Nucleus</keyword>
<dbReference type="Gene3D" id="1.10.20.10">
    <property type="entry name" value="Histone, subunit A"/>
    <property type="match status" value="1"/>
</dbReference>
<sequence>MARTKQTARKSTGGKAPRKQLATKAARKTPATGGVKKPHRYRPGTVALREIRKYQKSTELLIRKLPFQRLVREIAQDFKTDLRFQSQAVLALQEAAEAYLVGLFEDTNLCAIHAKRVTIMPKDIQLARRIRGSTPANTYGLLDTAAAGDLLFSVSPRSGSVVVVDVSGGSMASRQLLAAGLPVSSMGLAVAC</sequence>
<keyword evidence="11" id="KW-1185">Reference proteome</keyword>
<dbReference type="KEGG" id="cre:CHLRE_06g265000v5"/>
<accession>A0A2K3DMY7</accession>
<dbReference type="FunFam" id="1.10.20.10:FF:000044">
    <property type="entry name" value="Histone H3.3"/>
    <property type="match status" value="1"/>
</dbReference>
<dbReference type="AlphaFoldDB" id="A0A2K3DMY7"/>
<dbReference type="GO" id="GO:0030527">
    <property type="term" value="F:structural constituent of chromatin"/>
    <property type="evidence" value="ECO:0007669"/>
    <property type="project" value="InterPro"/>
</dbReference>
<dbReference type="STRING" id="3055.A0A2K3DMY7"/>
<reference evidence="10 11" key="1">
    <citation type="journal article" date="2007" name="Science">
        <title>The Chlamydomonas genome reveals the evolution of key animal and plant functions.</title>
        <authorList>
            <person name="Merchant S.S."/>
            <person name="Prochnik S.E."/>
            <person name="Vallon O."/>
            <person name="Harris E.H."/>
            <person name="Karpowicz S.J."/>
            <person name="Witman G.B."/>
            <person name="Terry A."/>
            <person name="Salamov A."/>
            <person name="Fritz-Laylin L.K."/>
            <person name="Marechal-Drouard L."/>
            <person name="Marshall W.F."/>
            <person name="Qu L.H."/>
            <person name="Nelson D.R."/>
            <person name="Sanderfoot A.A."/>
            <person name="Spalding M.H."/>
            <person name="Kapitonov V.V."/>
            <person name="Ren Q."/>
            <person name="Ferris P."/>
            <person name="Lindquist E."/>
            <person name="Shapiro H."/>
            <person name="Lucas S.M."/>
            <person name="Grimwood J."/>
            <person name="Schmutz J."/>
            <person name="Cardol P."/>
            <person name="Cerutti H."/>
            <person name="Chanfreau G."/>
            <person name="Chen C.L."/>
            <person name="Cognat V."/>
            <person name="Croft M.T."/>
            <person name="Dent R."/>
            <person name="Dutcher S."/>
            <person name="Fernandez E."/>
            <person name="Fukuzawa H."/>
            <person name="Gonzalez-Ballester D."/>
            <person name="Gonzalez-Halphen D."/>
            <person name="Hallmann A."/>
            <person name="Hanikenne M."/>
            <person name="Hippler M."/>
            <person name="Inwood W."/>
            <person name="Jabbari K."/>
            <person name="Kalanon M."/>
            <person name="Kuras R."/>
            <person name="Lefebvre P.A."/>
            <person name="Lemaire S.D."/>
            <person name="Lobanov A.V."/>
            <person name="Lohr M."/>
            <person name="Manuell A."/>
            <person name="Meier I."/>
            <person name="Mets L."/>
            <person name="Mittag M."/>
            <person name="Mittelmeier T."/>
            <person name="Moroney J.V."/>
            <person name="Moseley J."/>
            <person name="Napoli C."/>
            <person name="Nedelcu A.M."/>
            <person name="Niyogi K."/>
            <person name="Novoselov S.V."/>
            <person name="Paulsen I.T."/>
            <person name="Pazour G."/>
            <person name="Purton S."/>
            <person name="Ral J.P."/>
            <person name="Riano-Pachon D.M."/>
            <person name="Riekhof W."/>
            <person name="Rymarquis L."/>
            <person name="Schroda M."/>
            <person name="Stern D."/>
            <person name="Umen J."/>
            <person name="Willows R."/>
            <person name="Wilson N."/>
            <person name="Zimmer S.L."/>
            <person name="Allmer J."/>
            <person name="Balk J."/>
            <person name="Bisova K."/>
            <person name="Chen C.J."/>
            <person name="Elias M."/>
            <person name="Gendler K."/>
            <person name="Hauser C."/>
            <person name="Lamb M.R."/>
            <person name="Ledford H."/>
            <person name="Long J.C."/>
            <person name="Minagawa J."/>
            <person name="Page M.D."/>
            <person name="Pan J."/>
            <person name="Pootakham W."/>
            <person name="Roje S."/>
            <person name="Rose A."/>
            <person name="Stahlberg E."/>
            <person name="Terauchi A.M."/>
            <person name="Yang P."/>
            <person name="Ball S."/>
            <person name="Bowler C."/>
            <person name="Dieckmann C.L."/>
            <person name="Gladyshev V.N."/>
            <person name="Green P."/>
            <person name="Jorgensen R."/>
            <person name="Mayfield S."/>
            <person name="Mueller-Roeber B."/>
            <person name="Rajamani S."/>
            <person name="Sayre R.T."/>
            <person name="Brokstein P."/>
            <person name="Dubchak I."/>
            <person name="Goodstein D."/>
            <person name="Hornick L."/>
            <person name="Huang Y.W."/>
            <person name="Jhaveri J."/>
            <person name="Luo Y."/>
            <person name="Martinez D."/>
            <person name="Ngau W.C."/>
            <person name="Otillar B."/>
            <person name="Poliakov A."/>
            <person name="Porter A."/>
            <person name="Szajkowski L."/>
            <person name="Werner G."/>
            <person name="Zhou K."/>
            <person name="Grigoriev I.V."/>
            <person name="Rokhsar D.S."/>
            <person name="Grossman A.R."/>
        </authorList>
    </citation>
    <scope>NUCLEOTIDE SEQUENCE [LARGE SCALE GENOMIC DNA]</scope>
    <source>
        <strain evidence="11">CC-503</strain>
    </source>
</reference>
<dbReference type="PaxDb" id="3055-EDP08259"/>
<dbReference type="GeneID" id="5721963"/>
<feature type="domain" description="Core Histone H2A/H2B/H3" evidence="9">
    <location>
        <begin position="43"/>
        <end position="130"/>
    </location>
</feature>
<evidence type="ECO:0000313" key="11">
    <source>
        <dbReference type="Proteomes" id="UP000006906"/>
    </source>
</evidence>
<dbReference type="EMBL" id="CM008967">
    <property type="protein sequence ID" value="PNW81893.1"/>
    <property type="molecule type" value="Genomic_DNA"/>
</dbReference>
<dbReference type="PROSITE" id="PS00322">
    <property type="entry name" value="HISTONE_H3_1"/>
    <property type="match status" value="1"/>
</dbReference>
<evidence type="ECO:0000256" key="8">
    <source>
        <dbReference type="SAM" id="MobiDB-lite"/>
    </source>
</evidence>
<comment type="similarity">
    <text evidence="3">Belongs to the histone H3 family.</text>
</comment>
<dbReference type="RefSeq" id="XP_001696281.2">
    <property type="nucleotide sequence ID" value="XM_001696229.2"/>
</dbReference>
<dbReference type="GO" id="GO:0000786">
    <property type="term" value="C:nucleosome"/>
    <property type="evidence" value="ECO:0007669"/>
    <property type="project" value="UniProtKB-KW"/>
</dbReference>
<dbReference type="GO" id="GO:0005634">
    <property type="term" value="C:nucleus"/>
    <property type="evidence" value="ECO:0000318"/>
    <property type="project" value="GO_Central"/>
</dbReference>
<feature type="region of interest" description="Disordered" evidence="8">
    <location>
        <begin position="1"/>
        <end position="40"/>
    </location>
</feature>
<dbReference type="InterPro" id="IPR007125">
    <property type="entry name" value="H2A/H2B/H3"/>
</dbReference>
<evidence type="ECO:0000256" key="3">
    <source>
        <dbReference type="ARBA" id="ARBA00010343"/>
    </source>
</evidence>
<dbReference type="CDD" id="cd22911">
    <property type="entry name" value="HFD_H3"/>
    <property type="match status" value="1"/>
</dbReference>
<dbReference type="Pfam" id="PF00125">
    <property type="entry name" value="Histone"/>
    <property type="match status" value="1"/>
</dbReference>
<evidence type="ECO:0000256" key="6">
    <source>
        <dbReference type="ARBA" id="ARBA00023242"/>
    </source>
</evidence>
<evidence type="ECO:0000256" key="2">
    <source>
        <dbReference type="ARBA" id="ARBA00004286"/>
    </source>
</evidence>
<dbReference type="PANTHER" id="PTHR11426">
    <property type="entry name" value="HISTONE H3"/>
    <property type="match status" value="1"/>
</dbReference>
<evidence type="ECO:0000256" key="1">
    <source>
        <dbReference type="ARBA" id="ARBA00004123"/>
    </source>
</evidence>
<keyword evidence="7" id="KW-0544">Nucleosome core</keyword>
<gene>
    <name evidence="10" type="ORF">CHLRE_06g265000v5</name>
</gene>
<evidence type="ECO:0000313" key="10">
    <source>
        <dbReference type="EMBL" id="PNW81893.1"/>
    </source>
</evidence>